<evidence type="ECO:0000256" key="2">
    <source>
        <dbReference type="ARBA" id="ARBA00008520"/>
    </source>
</evidence>
<dbReference type="InterPro" id="IPR006059">
    <property type="entry name" value="SBP"/>
</dbReference>
<evidence type="ECO:0000313" key="4">
    <source>
        <dbReference type="EMBL" id="UOM50446.1"/>
    </source>
</evidence>
<dbReference type="EMBL" id="CP094929">
    <property type="protein sequence ID" value="UOM50446.1"/>
    <property type="molecule type" value="Genomic_DNA"/>
</dbReference>
<evidence type="ECO:0000256" key="3">
    <source>
        <dbReference type="SAM" id="SignalP"/>
    </source>
</evidence>
<evidence type="ECO:0000313" key="5">
    <source>
        <dbReference type="Proteomes" id="UP000829708"/>
    </source>
</evidence>
<keyword evidence="5" id="KW-1185">Reference proteome</keyword>
<dbReference type="Pfam" id="PF01547">
    <property type="entry name" value="SBP_bac_1"/>
    <property type="match status" value="1"/>
</dbReference>
<reference evidence="5" key="1">
    <citation type="journal article" date="2024" name="J Bioinform Genom">
        <title>Complete genome sequence of the type strain bacterium Sphaerochaeta associata GLS2t (VKM B-2742)t.</title>
        <authorList>
            <person name="Troshina O.Y."/>
            <person name="Tepeeva A.N."/>
            <person name="Arzamasceva V.O."/>
            <person name="Whitman W.B."/>
            <person name="Varghese N."/>
            <person name="Shapiro N."/>
            <person name="Woyke T."/>
            <person name="Kripides N.C."/>
            <person name="Vasilenko O.V."/>
        </authorList>
    </citation>
    <scope>NUCLEOTIDE SEQUENCE [LARGE SCALE GENOMIC DNA]</scope>
    <source>
        <strain evidence="5">GLS2T</strain>
    </source>
</reference>
<dbReference type="Gene3D" id="3.40.190.10">
    <property type="entry name" value="Periplasmic binding protein-like II"/>
    <property type="match status" value="2"/>
</dbReference>
<dbReference type="Proteomes" id="UP000829708">
    <property type="component" value="Chromosome"/>
</dbReference>
<accession>A0ABY4D824</accession>
<protein>
    <submittedName>
        <fullName evidence="4">Sugar ABC transporter substrate-binding protein</fullName>
    </submittedName>
</protein>
<proteinExistence type="inferred from homology"/>
<keyword evidence="3" id="KW-0732">Signal</keyword>
<organism evidence="4 5">
    <name type="scientific">Sphaerochaeta associata</name>
    <dbReference type="NCBI Taxonomy" id="1129264"/>
    <lineage>
        <taxon>Bacteria</taxon>
        <taxon>Pseudomonadati</taxon>
        <taxon>Spirochaetota</taxon>
        <taxon>Spirochaetia</taxon>
        <taxon>Spirochaetales</taxon>
        <taxon>Sphaerochaetaceae</taxon>
        <taxon>Sphaerochaeta</taxon>
    </lineage>
</organism>
<dbReference type="CDD" id="cd13585">
    <property type="entry name" value="PBP2_TMBP_like"/>
    <property type="match status" value="1"/>
</dbReference>
<comment type="similarity">
    <text evidence="2">Belongs to the bacterial solute-binding protein 1 family.</text>
</comment>
<dbReference type="PANTHER" id="PTHR43649">
    <property type="entry name" value="ARABINOSE-BINDING PROTEIN-RELATED"/>
    <property type="match status" value="1"/>
</dbReference>
<feature type="signal peptide" evidence="3">
    <location>
        <begin position="1"/>
        <end position="20"/>
    </location>
</feature>
<dbReference type="InterPro" id="IPR050490">
    <property type="entry name" value="Bact_solute-bd_prot1"/>
</dbReference>
<name>A0ABY4D824_9SPIR</name>
<gene>
    <name evidence="4" type="ORF">MUG09_12865</name>
</gene>
<dbReference type="RefSeq" id="WP_244771837.1">
    <property type="nucleotide sequence ID" value="NZ_CP094929.1"/>
</dbReference>
<dbReference type="SUPFAM" id="SSF53850">
    <property type="entry name" value="Periplasmic binding protein-like II"/>
    <property type="match status" value="1"/>
</dbReference>
<sequence length="472" mass="51499">MKKFLVVFMILAVLMPSVFAQGSKDAASTVLDATSVTGDFDLKRYAGSEITVLFSDHTYASAVEAKLKDFTDKTGIKVNYSSMPEGNYFEKLNVELASRSGSIDVFMTGAYQSWGYATAGNVEPLENYINNASLTDKSWNYADFIPGVIDALKWDLKPGHPVGKGSQWALPMGWEVNILTYNKKVLADKGLNPPKTAEELLSVAKALKGFGGSGTYGLAVRGLPDWGTIHPAYMSLYSTWGAKDFEVVNGKLVSRVNSPEAVAMTEYWVDLVKNGGAPQWASYGWELCGADLGAGKAAMMWDADRGGYTQNVKGASSQAGNLAFGMVPYPVSAGKTEADMKSNLWVWSMAMNSASKKKGPAWYFMQHFTSPEFMLWSGTEGACTDTPRTSVLTSQAYRNSVADAEGYYEAFSTVSKNASIFFTAQPYFVETTTEWAKVLQELVTTNKYPSVQVAMDQLKKTMDSIVADLKVE</sequence>
<dbReference type="PANTHER" id="PTHR43649:SF12">
    <property type="entry name" value="DIACETYLCHITOBIOSE BINDING PROTEIN DASA"/>
    <property type="match status" value="1"/>
</dbReference>
<evidence type="ECO:0000256" key="1">
    <source>
        <dbReference type="ARBA" id="ARBA00004418"/>
    </source>
</evidence>
<feature type="chain" id="PRO_5045149767" evidence="3">
    <location>
        <begin position="21"/>
        <end position="472"/>
    </location>
</feature>
<comment type="subcellular location">
    <subcellularLocation>
        <location evidence="1">Periplasm</location>
    </subcellularLocation>
</comment>